<keyword evidence="4" id="KW-0997">Cell inner membrane</keyword>
<comment type="caution">
    <text evidence="9">The sequence shown here is derived from an EMBL/GenBank/DDBJ whole genome shotgun (WGS) entry which is preliminary data.</text>
</comment>
<dbReference type="RefSeq" id="WP_242849083.1">
    <property type="nucleotide sequence ID" value="NZ_JTGN01000001.1"/>
</dbReference>
<evidence type="ECO:0000256" key="5">
    <source>
        <dbReference type="ARBA" id="ARBA00022692"/>
    </source>
</evidence>
<proteinExistence type="predicted"/>
<keyword evidence="3" id="KW-1003">Cell membrane</keyword>
<keyword evidence="7 8" id="KW-0472">Membrane</keyword>
<dbReference type="GO" id="GO:0005886">
    <property type="term" value="C:plasma membrane"/>
    <property type="evidence" value="ECO:0007669"/>
    <property type="project" value="UniProtKB-SubCell"/>
</dbReference>
<evidence type="ECO:0000256" key="3">
    <source>
        <dbReference type="ARBA" id="ARBA00022475"/>
    </source>
</evidence>
<evidence type="ECO:0000313" key="9">
    <source>
        <dbReference type="EMBL" id="TLC98344.1"/>
    </source>
</evidence>
<evidence type="ECO:0000256" key="7">
    <source>
        <dbReference type="ARBA" id="ARBA00023136"/>
    </source>
</evidence>
<feature type="transmembrane region" description="Helical" evidence="8">
    <location>
        <begin position="311"/>
        <end position="327"/>
    </location>
</feature>
<keyword evidence="5 8" id="KW-0812">Transmembrane</keyword>
<feature type="transmembrane region" description="Helical" evidence="8">
    <location>
        <begin position="228"/>
        <end position="245"/>
    </location>
</feature>
<evidence type="ECO:0000256" key="2">
    <source>
        <dbReference type="ARBA" id="ARBA00022448"/>
    </source>
</evidence>
<evidence type="ECO:0000313" key="10">
    <source>
        <dbReference type="Proteomes" id="UP000306509"/>
    </source>
</evidence>
<gene>
    <name evidence="9" type="primary">rbsC_27</name>
    <name evidence="9" type="ORF">DSM106044_04860</name>
</gene>
<dbReference type="InterPro" id="IPR001851">
    <property type="entry name" value="ABC_transp_permease"/>
</dbReference>
<feature type="transmembrane region" description="Helical" evidence="8">
    <location>
        <begin position="73"/>
        <end position="100"/>
    </location>
</feature>
<sequence>MAVQQACLLYAMGEKMNTKNKAAKLFVKHNTYFMLLLLVVICICISPDFFTLQNIINILRQYSGTTVVCMGMLFVILTGGIDLSVGSILALGSVMVAFALTTHSLGMGAAILLPVLVGCVLGAATGFLVSYAKMAAFVASLAMMTIARGLAFVISNGQPVQTPKDTIGKLGVAMIGGVIPWLAVIAVVVILIFAFIHKYTAFGRIIVAIGSNETAVKLAGIRVNRYKMSVYAISGICAAIGGIIASSRTAIGTPIIGQGLELDAIAACVIGGASLSGGEGSCIKTVVGVLVLALISNIMNLLAVPSYPQDIIKGIIIIISVLLQGLTSKNKTV</sequence>
<dbReference type="CDD" id="cd06579">
    <property type="entry name" value="TM_PBP1_transp_AraH_like"/>
    <property type="match status" value="1"/>
</dbReference>
<reference evidence="9 10" key="1">
    <citation type="journal article" date="2019" name="Anaerobe">
        <title>Detection of Robinsoniella peoriensis in multiple bone samples of a trauma patient.</title>
        <authorList>
            <person name="Schrottner P."/>
            <person name="Hartwich K."/>
            <person name="Bunk B."/>
            <person name="Schober I."/>
            <person name="Helbig S."/>
            <person name="Rudolph W.W."/>
            <person name="Gunzer F."/>
        </authorList>
    </citation>
    <scope>NUCLEOTIDE SEQUENCE [LARGE SCALE GENOMIC DNA]</scope>
    <source>
        <strain evidence="9 10">DSM 106044</strain>
    </source>
</reference>
<protein>
    <submittedName>
        <fullName evidence="9">Ribose transport system permease protein RbsC</fullName>
    </submittedName>
</protein>
<feature type="transmembrane region" description="Helical" evidence="8">
    <location>
        <begin position="32"/>
        <end position="52"/>
    </location>
</feature>
<evidence type="ECO:0000256" key="4">
    <source>
        <dbReference type="ARBA" id="ARBA00022519"/>
    </source>
</evidence>
<keyword evidence="2" id="KW-0813">Transport</keyword>
<name>A0A4U8Q0Y0_9FIRM</name>
<dbReference type="PANTHER" id="PTHR32196">
    <property type="entry name" value="ABC TRANSPORTER PERMEASE PROTEIN YPHD-RELATED-RELATED"/>
    <property type="match status" value="1"/>
</dbReference>
<feature type="transmembrane region" description="Helical" evidence="8">
    <location>
        <begin position="285"/>
        <end position="305"/>
    </location>
</feature>
<evidence type="ECO:0000256" key="6">
    <source>
        <dbReference type="ARBA" id="ARBA00022989"/>
    </source>
</evidence>
<feature type="transmembrane region" description="Helical" evidence="8">
    <location>
        <begin position="136"/>
        <end position="154"/>
    </location>
</feature>
<dbReference type="PANTHER" id="PTHR32196:SF21">
    <property type="entry name" value="ABC TRANSPORTER PERMEASE PROTEIN YPHD-RELATED"/>
    <property type="match status" value="1"/>
</dbReference>
<comment type="subcellular location">
    <subcellularLocation>
        <location evidence="1">Cell membrane</location>
        <topology evidence="1">Multi-pass membrane protein</topology>
    </subcellularLocation>
</comment>
<feature type="transmembrane region" description="Helical" evidence="8">
    <location>
        <begin position="174"/>
        <end position="196"/>
    </location>
</feature>
<accession>A0A4U8Q0Y0</accession>
<keyword evidence="10" id="KW-1185">Reference proteome</keyword>
<dbReference type="EMBL" id="QGQD01000097">
    <property type="protein sequence ID" value="TLC98344.1"/>
    <property type="molecule type" value="Genomic_DNA"/>
</dbReference>
<feature type="transmembrane region" description="Helical" evidence="8">
    <location>
        <begin position="106"/>
        <end position="129"/>
    </location>
</feature>
<dbReference type="GO" id="GO:0022857">
    <property type="term" value="F:transmembrane transporter activity"/>
    <property type="evidence" value="ECO:0007669"/>
    <property type="project" value="InterPro"/>
</dbReference>
<evidence type="ECO:0000256" key="1">
    <source>
        <dbReference type="ARBA" id="ARBA00004651"/>
    </source>
</evidence>
<evidence type="ECO:0000256" key="8">
    <source>
        <dbReference type="SAM" id="Phobius"/>
    </source>
</evidence>
<dbReference type="Proteomes" id="UP000306509">
    <property type="component" value="Unassembled WGS sequence"/>
</dbReference>
<dbReference type="AlphaFoldDB" id="A0A4U8Q0Y0"/>
<dbReference type="STRING" id="180332.GCA_000797495_03820"/>
<dbReference type="Pfam" id="PF02653">
    <property type="entry name" value="BPD_transp_2"/>
    <property type="match status" value="1"/>
</dbReference>
<keyword evidence="6 8" id="KW-1133">Transmembrane helix</keyword>
<organism evidence="9 10">
    <name type="scientific">Robinsoniella peoriensis</name>
    <dbReference type="NCBI Taxonomy" id="180332"/>
    <lineage>
        <taxon>Bacteria</taxon>
        <taxon>Bacillati</taxon>
        <taxon>Bacillota</taxon>
        <taxon>Clostridia</taxon>
        <taxon>Lachnospirales</taxon>
        <taxon>Lachnospiraceae</taxon>
        <taxon>Robinsoniella</taxon>
    </lineage>
</organism>